<name>A0A1T4WEG1_9FIRM</name>
<evidence type="ECO:0000313" key="5">
    <source>
        <dbReference type="Proteomes" id="UP000190286"/>
    </source>
</evidence>
<dbReference type="InterPro" id="IPR050832">
    <property type="entry name" value="Bact_Acetyltransf"/>
</dbReference>
<evidence type="ECO:0000256" key="1">
    <source>
        <dbReference type="ARBA" id="ARBA00022679"/>
    </source>
</evidence>
<dbReference type="OrthoDB" id="9805924at2"/>
<dbReference type="EMBL" id="FUYF01000002">
    <property type="protein sequence ID" value="SKA75041.1"/>
    <property type="molecule type" value="Genomic_DNA"/>
</dbReference>
<reference evidence="4 5" key="1">
    <citation type="submission" date="2017-02" db="EMBL/GenBank/DDBJ databases">
        <authorList>
            <person name="Peterson S.W."/>
        </authorList>
    </citation>
    <scope>NUCLEOTIDE SEQUENCE [LARGE SCALE GENOMIC DNA]</scope>
    <source>
        <strain evidence="4 5">ATCC 27749</strain>
    </source>
</reference>
<keyword evidence="4" id="KW-0689">Ribosomal protein</keyword>
<protein>
    <submittedName>
        <fullName evidence="4">Ribosomal protein S18 acetylase RimI</fullName>
    </submittedName>
</protein>
<dbReference type="GeneID" id="93336841"/>
<dbReference type="Gene3D" id="3.40.630.30">
    <property type="match status" value="1"/>
</dbReference>
<dbReference type="Pfam" id="PF00583">
    <property type="entry name" value="Acetyltransf_1"/>
    <property type="match status" value="1"/>
</dbReference>
<dbReference type="STRING" id="745368.SAMN02745178_00345"/>
<feature type="domain" description="N-acetyltransferase" evidence="3">
    <location>
        <begin position="5"/>
        <end position="158"/>
    </location>
</feature>
<dbReference type="CDD" id="cd04301">
    <property type="entry name" value="NAT_SF"/>
    <property type="match status" value="1"/>
</dbReference>
<dbReference type="Proteomes" id="UP000190286">
    <property type="component" value="Unassembled WGS sequence"/>
</dbReference>
<dbReference type="SUPFAM" id="SSF55729">
    <property type="entry name" value="Acyl-CoA N-acyltransferases (Nat)"/>
    <property type="match status" value="1"/>
</dbReference>
<dbReference type="PANTHER" id="PTHR43877:SF2">
    <property type="entry name" value="AMINOALKYLPHOSPHONATE N-ACETYLTRANSFERASE-RELATED"/>
    <property type="match status" value="1"/>
</dbReference>
<dbReference type="InterPro" id="IPR016181">
    <property type="entry name" value="Acyl_CoA_acyltransferase"/>
</dbReference>
<dbReference type="GO" id="GO:0005840">
    <property type="term" value="C:ribosome"/>
    <property type="evidence" value="ECO:0007669"/>
    <property type="project" value="UniProtKB-KW"/>
</dbReference>
<dbReference type="RefSeq" id="WP_078783368.1">
    <property type="nucleotide sequence ID" value="NZ_FUYF01000002.1"/>
</dbReference>
<keyword evidence="4" id="KW-0687">Ribonucleoprotein</keyword>
<evidence type="ECO:0000313" key="4">
    <source>
        <dbReference type="EMBL" id="SKA75041.1"/>
    </source>
</evidence>
<evidence type="ECO:0000256" key="2">
    <source>
        <dbReference type="ARBA" id="ARBA00023315"/>
    </source>
</evidence>
<evidence type="ECO:0000259" key="3">
    <source>
        <dbReference type="PROSITE" id="PS51186"/>
    </source>
</evidence>
<organism evidence="4 5">
    <name type="scientific">Gemmiger formicilis</name>
    <dbReference type="NCBI Taxonomy" id="745368"/>
    <lineage>
        <taxon>Bacteria</taxon>
        <taxon>Bacillati</taxon>
        <taxon>Bacillota</taxon>
        <taxon>Clostridia</taxon>
        <taxon>Eubacteriales</taxon>
        <taxon>Gemmiger</taxon>
    </lineage>
</organism>
<sequence length="158" mass="17604">MAAKTVIRPAAEADIPAILALYRQMDSALVAMQPEFFCEGPREEDEIRKAIRADDADFLLAERGGAVVGFALVGYAGWTPEFSCVLPHRYARLEDLAVDEAVRGQGVGGELLAAAKRWARNRRLEYLELNVLAQNENAIRLYESQDFVEATKVMRCML</sequence>
<keyword evidence="1" id="KW-0808">Transferase</keyword>
<proteinExistence type="predicted"/>
<dbReference type="InterPro" id="IPR000182">
    <property type="entry name" value="GNAT_dom"/>
</dbReference>
<dbReference type="GO" id="GO:0016747">
    <property type="term" value="F:acyltransferase activity, transferring groups other than amino-acyl groups"/>
    <property type="evidence" value="ECO:0007669"/>
    <property type="project" value="InterPro"/>
</dbReference>
<keyword evidence="5" id="KW-1185">Reference proteome</keyword>
<accession>A0A1T4WEG1</accession>
<dbReference type="AlphaFoldDB" id="A0A1T4WEG1"/>
<keyword evidence="2" id="KW-0012">Acyltransferase</keyword>
<dbReference type="PANTHER" id="PTHR43877">
    <property type="entry name" value="AMINOALKYLPHOSPHONATE N-ACETYLTRANSFERASE-RELATED-RELATED"/>
    <property type="match status" value="1"/>
</dbReference>
<dbReference type="PROSITE" id="PS51186">
    <property type="entry name" value="GNAT"/>
    <property type="match status" value="1"/>
</dbReference>
<gene>
    <name evidence="4" type="ORF">SAMN02745178_00345</name>
</gene>